<dbReference type="PROSITE" id="PS50883">
    <property type="entry name" value="EAL"/>
    <property type="match status" value="1"/>
</dbReference>
<dbReference type="PANTHER" id="PTHR44757">
    <property type="entry name" value="DIGUANYLATE CYCLASE DGCP"/>
    <property type="match status" value="1"/>
</dbReference>
<comment type="catalytic activity">
    <reaction evidence="1">
        <text>3',3'-c-di-GMP + H2O = 5'-phosphoguanylyl(3'-&gt;5')guanosine + H(+)</text>
        <dbReference type="Rhea" id="RHEA:24902"/>
        <dbReference type="ChEBI" id="CHEBI:15377"/>
        <dbReference type="ChEBI" id="CHEBI:15378"/>
        <dbReference type="ChEBI" id="CHEBI:58754"/>
        <dbReference type="ChEBI" id="CHEBI:58805"/>
        <dbReference type="EC" id="3.1.4.52"/>
    </reaction>
    <physiologicalReaction direction="left-to-right" evidence="1">
        <dbReference type="Rhea" id="RHEA:24903"/>
    </physiologicalReaction>
</comment>
<dbReference type="CDD" id="cd01949">
    <property type="entry name" value="GGDEF"/>
    <property type="match status" value="1"/>
</dbReference>
<dbReference type="InterPro" id="IPR029787">
    <property type="entry name" value="Nucleotide_cyclase"/>
</dbReference>
<dbReference type="SMART" id="SM00267">
    <property type="entry name" value="GGDEF"/>
    <property type="match status" value="1"/>
</dbReference>
<dbReference type="Gene3D" id="3.20.20.450">
    <property type="entry name" value="EAL domain"/>
    <property type="match status" value="1"/>
</dbReference>
<dbReference type="InterPro" id="IPR035919">
    <property type="entry name" value="EAL_sf"/>
</dbReference>
<feature type="domain" description="PAC" evidence="3">
    <location>
        <begin position="203"/>
        <end position="255"/>
    </location>
</feature>
<evidence type="ECO:0000256" key="1">
    <source>
        <dbReference type="ARBA" id="ARBA00051114"/>
    </source>
</evidence>
<proteinExistence type="predicted"/>
<name>A0A5C7SK54_THASP</name>
<feature type="domain" description="PAC" evidence="3">
    <location>
        <begin position="323"/>
        <end position="375"/>
    </location>
</feature>
<sequence>MNDDNARLRAAIDTLRVPIYMKDADGRYVYANDLACSLLKRSRDDVVGRCDQDLFPPDQAEVLRRNDLQVIATARAVVIEEYLSFPDAPVPRCCMNIKQPVVDAGGRPVGVIGLAIDIEARKQQERELVGLKNDYAAILQALPDPLFEFDIEGRCHGYRTPDEDLLAAPPEVFLGRTVREVLPPEEAEVCLEALREAAAKGRSTGKVFKVEAPQGTRWFELSVAPMASAAGRTQRFNVLSREVTARERMERALQEQESLLRAVVDNTPVEYWARDLDGRCTLQNAMTVAHWGDLLGQRPEESAKEPAARTEWLETNRRAYAGETVHREVEYEVDGETRIFQCLVAPIRVGGEVVGIFGFNQDITERKRQEHQIHELAFFDPLTRLPNRRLMFDRLERALSSSARRRHQGALLLIDLDHFKELNDSHGHEAGDQLLMKVAARLGLSIREGDTAARLGGDEFVVILEDLEDVADELLHIKAVADRIGRELGRPFQLQRGTAGETISYQCSASIGISAFGEPGVGAAELLRRADTALYQAKAAGRNAVSFFDPIMQAAVTARARLHSDLRQAIRGGQFELHYQVQVDAQRRPAGAEALVRWRHPEKGLIHPGGFIDLAEETGLIVPLGHWVLATGCRQLALWARHPATAHLRLAVNVSARQFRQPSFADEVRALLEQTGAPADRLKLELTESSLIEDTEAVIERMETLRALGIRFALDDFGTGYSSLAYLKRLPLAQLKIDQSFVRDLMSDPNDASIVRTILALGDSLGLAVIAEGVETEAQYAFLAAHGCRAYQGYLFGQPVALDVFEAGLAASDG</sequence>
<dbReference type="PROSITE" id="PS50112">
    <property type="entry name" value="PAS"/>
    <property type="match status" value="2"/>
</dbReference>
<evidence type="ECO:0000313" key="6">
    <source>
        <dbReference type="EMBL" id="TXH84108.1"/>
    </source>
</evidence>
<dbReference type="Pfam" id="PF00563">
    <property type="entry name" value="EAL"/>
    <property type="match status" value="1"/>
</dbReference>
<dbReference type="AlphaFoldDB" id="A0A5C7SK54"/>
<dbReference type="NCBIfam" id="TIGR00229">
    <property type="entry name" value="sensory_box"/>
    <property type="match status" value="3"/>
</dbReference>
<dbReference type="Gene3D" id="3.30.450.20">
    <property type="entry name" value="PAS domain"/>
    <property type="match status" value="3"/>
</dbReference>
<accession>A0A5C7SK54</accession>
<dbReference type="PANTHER" id="PTHR44757:SF2">
    <property type="entry name" value="BIOFILM ARCHITECTURE MAINTENANCE PROTEIN MBAA"/>
    <property type="match status" value="1"/>
</dbReference>
<dbReference type="InterPro" id="IPR013656">
    <property type="entry name" value="PAS_4"/>
</dbReference>
<dbReference type="RefSeq" id="WP_276658889.1">
    <property type="nucleotide sequence ID" value="NZ_JAYRXT010000249.1"/>
</dbReference>
<feature type="domain" description="PAS" evidence="2">
    <location>
        <begin position="4"/>
        <end position="75"/>
    </location>
</feature>
<dbReference type="Gene3D" id="3.30.70.270">
    <property type="match status" value="1"/>
</dbReference>
<evidence type="ECO:0000259" key="2">
    <source>
        <dbReference type="PROSITE" id="PS50112"/>
    </source>
</evidence>
<dbReference type="Proteomes" id="UP000321192">
    <property type="component" value="Unassembled WGS sequence"/>
</dbReference>
<dbReference type="SUPFAM" id="SSF55785">
    <property type="entry name" value="PYP-like sensor domain (PAS domain)"/>
    <property type="match status" value="3"/>
</dbReference>
<dbReference type="PROSITE" id="PS50113">
    <property type="entry name" value="PAC"/>
    <property type="match status" value="2"/>
</dbReference>
<evidence type="ECO:0000259" key="3">
    <source>
        <dbReference type="PROSITE" id="PS50113"/>
    </source>
</evidence>
<dbReference type="SUPFAM" id="SSF141868">
    <property type="entry name" value="EAL domain-like"/>
    <property type="match status" value="1"/>
</dbReference>
<dbReference type="GO" id="GO:0071732">
    <property type="term" value="P:cellular response to nitric oxide"/>
    <property type="evidence" value="ECO:0007669"/>
    <property type="project" value="UniProtKB-ARBA"/>
</dbReference>
<dbReference type="GO" id="GO:0071111">
    <property type="term" value="F:cyclic-guanylate-specific phosphodiesterase activity"/>
    <property type="evidence" value="ECO:0007669"/>
    <property type="project" value="UniProtKB-EC"/>
</dbReference>
<gene>
    <name evidence="6" type="ORF">E6Q80_12160</name>
</gene>
<dbReference type="InterPro" id="IPR043128">
    <property type="entry name" value="Rev_trsase/Diguanyl_cyclase"/>
</dbReference>
<feature type="domain" description="EAL" evidence="4">
    <location>
        <begin position="559"/>
        <end position="813"/>
    </location>
</feature>
<dbReference type="SUPFAM" id="SSF55073">
    <property type="entry name" value="Nucleotide cyclase"/>
    <property type="match status" value="1"/>
</dbReference>
<dbReference type="InterPro" id="IPR001633">
    <property type="entry name" value="EAL_dom"/>
</dbReference>
<dbReference type="InterPro" id="IPR052155">
    <property type="entry name" value="Biofilm_reg_signaling"/>
</dbReference>
<dbReference type="SMART" id="SM00052">
    <property type="entry name" value="EAL"/>
    <property type="match status" value="1"/>
</dbReference>
<dbReference type="InterPro" id="IPR000014">
    <property type="entry name" value="PAS"/>
</dbReference>
<dbReference type="InterPro" id="IPR000160">
    <property type="entry name" value="GGDEF_dom"/>
</dbReference>
<comment type="caution">
    <text evidence="6">The sequence shown here is derived from an EMBL/GenBank/DDBJ whole genome shotgun (WGS) entry which is preliminary data.</text>
</comment>
<dbReference type="Pfam" id="PF08448">
    <property type="entry name" value="PAS_4"/>
    <property type="match status" value="3"/>
</dbReference>
<reference evidence="6 7" key="1">
    <citation type="submission" date="2018-09" db="EMBL/GenBank/DDBJ databases">
        <title>Metagenome Assembled Genomes from an Advanced Water Purification Facility.</title>
        <authorList>
            <person name="Stamps B.W."/>
            <person name="Spear J.R."/>
        </authorList>
    </citation>
    <scope>NUCLEOTIDE SEQUENCE [LARGE SCALE GENOMIC DNA]</scope>
    <source>
        <strain evidence="6">Bin_27_1</strain>
    </source>
</reference>
<dbReference type="SMART" id="SM00091">
    <property type="entry name" value="PAS"/>
    <property type="match status" value="3"/>
</dbReference>
<dbReference type="Pfam" id="PF00990">
    <property type="entry name" value="GGDEF"/>
    <property type="match status" value="1"/>
</dbReference>
<dbReference type="FunFam" id="3.30.70.270:FF:000001">
    <property type="entry name" value="Diguanylate cyclase domain protein"/>
    <property type="match status" value="1"/>
</dbReference>
<dbReference type="FunFam" id="3.20.20.450:FF:000001">
    <property type="entry name" value="Cyclic di-GMP phosphodiesterase yahA"/>
    <property type="match status" value="1"/>
</dbReference>
<dbReference type="InterPro" id="IPR035965">
    <property type="entry name" value="PAS-like_dom_sf"/>
</dbReference>
<evidence type="ECO:0000313" key="7">
    <source>
        <dbReference type="Proteomes" id="UP000321192"/>
    </source>
</evidence>
<dbReference type="NCBIfam" id="TIGR00254">
    <property type="entry name" value="GGDEF"/>
    <property type="match status" value="1"/>
</dbReference>
<protein>
    <submittedName>
        <fullName evidence="6">EAL domain-containing protein</fullName>
    </submittedName>
</protein>
<dbReference type="CDD" id="cd01948">
    <property type="entry name" value="EAL"/>
    <property type="match status" value="1"/>
</dbReference>
<feature type="domain" description="PAS" evidence="2">
    <location>
        <begin position="131"/>
        <end position="201"/>
    </location>
</feature>
<feature type="domain" description="GGDEF" evidence="5">
    <location>
        <begin position="407"/>
        <end position="550"/>
    </location>
</feature>
<dbReference type="EMBL" id="SSFD01000189">
    <property type="protein sequence ID" value="TXH84108.1"/>
    <property type="molecule type" value="Genomic_DNA"/>
</dbReference>
<dbReference type="PROSITE" id="PS50887">
    <property type="entry name" value="GGDEF"/>
    <property type="match status" value="1"/>
</dbReference>
<evidence type="ECO:0000259" key="4">
    <source>
        <dbReference type="PROSITE" id="PS50883"/>
    </source>
</evidence>
<evidence type="ECO:0000259" key="5">
    <source>
        <dbReference type="PROSITE" id="PS50887"/>
    </source>
</evidence>
<dbReference type="InterPro" id="IPR000700">
    <property type="entry name" value="PAS-assoc_C"/>
</dbReference>
<dbReference type="CDD" id="cd00130">
    <property type="entry name" value="PAS"/>
    <property type="match status" value="2"/>
</dbReference>
<organism evidence="6 7">
    <name type="scientific">Thauera aminoaromatica</name>
    <dbReference type="NCBI Taxonomy" id="164330"/>
    <lineage>
        <taxon>Bacteria</taxon>
        <taxon>Pseudomonadati</taxon>
        <taxon>Pseudomonadota</taxon>
        <taxon>Betaproteobacteria</taxon>
        <taxon>Rhodocyclales</taxon>
        <taxon>Zoogloeaceae</taxon>
        <taxon>Thauera</taxon>
    </lineage>
</organism>